<protein>
    <submittedName>
        <fullName evidence="2">Putative glycosidase</fullName>
    </submittedName>
</protein>
<comment type="caution">
    <text evidence="2">The sequence shown here is derived from an EMBL/GenBank/DDBJ whole genome shotgun (WGS) entry which is preliminary data.</text>
</comment>
<accession>A0A0P4RHX3</accession>
<feature type="signal peptide" evidence="1">
    <location>
        <begin position="1"/>
        <end position="27"/>
    </location>
</feature>
<dbReference type="EMBL" id="BBNO01000016">
    <property type="protein sequence ID" value="GAO13015.1"/>
    <property type="molecule type" value="Genomic_DNA"/>
</dbReference>
<evidence type="ECO:0000256" key="1">
    <source>
        <dbReference type="SAM" id="SignalP"/>
    </source>
</evidence>
<organism evidence="2 3">
    <name type="scientific">Streptomyces lydicamycinicus</name>
    <dbReference type="NCBI Taxonomy" id="1546107"/>
    <lineage>
        <taxon>Bacteria</taxon>
        <taxon>Bacillati</taxon>
        <taxon>Actinomycetota</taxon>
        <taxon>Actinomycetes</taxon>
        <taxon>Kitasatosporales</taxon>
        <taxon>Streptomycetaceae</taxon>
        <taxon>Streptomyces</taxon>
    </lineage>
</organism>
<sequence length="141" mass="14544">MVRIKRTAAVAGAVAVLIAGGAGVASATQASSSPQGATPLTLDCNQPQPDTRVEVRYGPDGGCYVAFQHLGHAFPGVHEGSPATLVSDALKDRVSYSRWECGEESGCSPVAGLADRLTAGDYPVKIISAGEELDLNIRIHA</sequence>
<proteinExistence type="predicted"/>
<dbReference type="RefSeq" id="WP_042162503.1">
    <property type="nucleotide sequence ID" value="NZ_BBNO01000016.1"/>
</dbReference>
<dbReference type="AlphaFoldDB" id="A0A0P4RHX3"/>
<reference evidence="2 3" key="2">
    <citation type="journal article" date="2015" name="Stand. Genomic Sci.">
        <title>Draft genome sequence of marine-derived Streptomyces sp. TP-A0598, a producer of anti-MRSA antibiotic lydicamycins.</title>
        <authorList>
            <person name="Komaki H."/>
            <person name="Ichikawa N."/>
            <person name="Hosoyama A."/>
            <person name="Fujita N."/>
            <person name="Igarashi Y."/>
        </authorList>
    </citation>
    <scope>NUCLEOTIDE SEQUENCE [LARGE SCALE GENOMIC DNA]</scope>
    <source>
        <strain evidence="2 3">NBRC 110027</strain>
    </source>
</reference>
<keyword evidence="2" id="KW-0378">Hydrolase</keyword>
<gene>
    <name evidence="2" type="ORF">TPA0598_16_00190</name>
</gene>
<keyword evidence="2" id="KW-0326">Glycosidase</keyword>
<name>A0A0P4RHX3_9ACTN</name>
<evidence type="ECO:0000313" key="2">
    <source>
        <dbReference type="EMBL" id="GAO13015.1"/>
    </source>
</evidence>
<evidence type="ECO:0000313" key="3">
    <source>
        <dbReference type="Proteomes" id="UP000048965"/>
    </source>
</evidence>
<keyword evidence="1" id="KW-0732">Signal</keyword>
<feature type="chain" id="PRO_5006068798" evidence="1">
    <location>
        <begin position="28"/>
        <end position="141"/>
    </location>
</feature>
<dbReference type="Proteomes" id="UP000048965">
    <property type="component" value="Unassembled WGS sequence"/>
</dbReference>
<keyword evidence="3" id="KW-1185">Reference proteome</keyword>
<reference evidence="3" key="1">
    <citation type="submission" date="2014-09" db="EMBL/GenBank/DDBJ databases">
        <title>Whole genome shotgun sequence of Streptomyces sp. NBRC 110027.</title>
        <authorList>
            <person name="Komaki H."/>
            <person name="Ichikawa N."/>
            <person name="Katano-Makiyama Y."/>
            <person name="Hosoyama A."/>
            <person name="Hashimoto M."/>
            <person name="Uohara A."/>
            <person name="Kitahashi Y."/>
            <person name="Ohji S."/>
            <person name="Kimura A."/>
            <person name="Yamazoe A."/>
            <person name="Igarashi Y."/>
            <person name="Fujita N."/>
        </authorList>
    </citation>
    <scope>NUCLEOTIDE SEQUENCE [LARGE SCALE GENOMIC DNA]</scope>
    <source>
        <strain evidence="3">NBRC 110027</strain>
    </source>
</reference>
<dbReference type="GO" id="GO:0016798">
    <property type="term" value="F:hydrolase activity, acting on glycosyl bonds"/>
    <property type="evidence" value="ECO:0007669"/>
    <property type="project" value="UniProtKB-KW"/>
</dbReference>